<dbReference type="AlphaFoldDB" id="A0A645I273"/>
<gene>
    <name evidence="1" type="ORF">SDC9_192513</name>
</gene>
<sequence>MAVAVVITALWIFFLVLYKSIYLSDIDCKKASLFFVRIKSMNLSVAGHTFFPAEVRIKFFFVSLLITGLSSAAFNSWVISKVPANTFISSYTFSVDLVSSANRSNAVAYLVAINPEFIDYL</sequence>
<protein>
    <submittedName>
        <fullName evidence="1">Uncharacterized protein</fullName>
    </submittedName>
</protein>
<reference evidence="1" key="1">
    <citation type="submission" date="2019-08" db="EMBL/GenBank/DDBJ databases">
        <authorList>
            <person name="Kucharzyk K."/>
            <person name="Murdoch R.W."/>
            <person name="Higgins S."/>
            <person name="Loffler F."/>
        </authorList>
    </citation>
    <scope>NUCLEOTIDE SEQUENCE</scope>
</reference>
<comment type="caution">
    <text evidence="1">The sequence shown here is derived from an EMBL/GenBank/DDBJ whole genome shotgun (WGS) entry which is preliminary data.</text>
</comment>
<proteinExistence type="predicted"/>
<dbReference type="EMBL" id="VSSQ01104477">
    <property type="protein sequence ID" value="MPN44946.1"/>
    <property type="molecule type" value="Genomic_DNA"/>
</dbReference>
<evidence type="ECO:0000313" key="1">
    <source>
        <dbReference type="EMBL" id="MPN44946.1"/>
    </source>
</evidence>
<name>A0A645I273_9ZZZZ</name>
<organism evidence="1">
    <name type="scientific">bioreactor metagenome</name>
    <dbReference type="NCBI Taxonomy" id="1076179"/>
    <lineage>
        <taxon>unclassified sequences</taxon>
        <taxon>metagenomes</taxon>
        <taxon>ecological metagenomes</taxon>
    </lineage>
</organism>
<accession>A0A645I273</accession>